<dbReference type="InterPro" id="IPR000257">
    <property type="entry name" value="Uroporphyrinogen_deCOase"/>
</dbReference>
<dbReference type="GO" id="GO:0004853">
    <property type="term" value="F:uroporphyrinogen decarboxylase activity"/>
    <property type="evidence" value="ECO:0007669"/>
    <property type="project" value="InterPro"/>
</dbReference>
<evidence type="ECO:0000259" key="1">
    <source>
        <dbReference type="Pfam" id="PF01208"/>
    </source>
</evidence>
<dbReference type="SUPFAM" id="SSF51726">
    <property type="entry name" value="UROD/MetE-like"/>
    <property type="match status" value="1"/>
</dbReference>
<reference evidence="2 3" key="1">
    <citation type="submission" date="2019-03" db="EMBL/GenBank/DDBJ databases">
        <title>Metabolic potential of uncultured bacteria and archaea associated with petroleum seepage in deep-sea sediments.</title>
        <authorList>
            <person name="Dong X."/>
            <person name="Hubert C."/>
        </authorList>
    </citation>
    <scope>NUCLEOTIDE SEQUENCE [LARGE SCALE GENOMIC DNA]</scope>
    <source>
        <strain evidence="2">E44_bin7</strain>
    </source>
</reference>
<dbReference type="InterPro" id="IPR038071">
    <property type="entry name" value="UROD/MetE-like_sf"/>
</dbReference>
<proteinExistence type="predicted"/>
<feature type="domain" description="Uroporphyrinogen decarboxylase (URO-D)" evidence="1">
    <location>
        <begin position="193"/>
        <end position="383"/>
    </location>
</feature>
<dbReference type="AlphaFoldDB" id="A0A523S441"/>
<dbReference type="EMBL" id="SOKJ01000051">
    <property type="protein sequence ID" value="TET12792.1"/>
    <property type="molecule type" value="Genomic_DNA"/>
</dbReference>
<dbReference type="PANTHER" id="PTHR47099:SF1">
    <property type="entry name" value="METHYLCOBAMIDE:COM METHYLTRANSFERASE MTBA"/>
    <property type="match status" value="1"/>
</dbReference>
<dbReference type="Proteomes" id="UP000316360">
    <property type="component" value="Unassembled WGS sequence"/>
</dbReference>
<comment type="caution">
    <text evidence="2">The sequence shown here is derived from an EMBL/GenBank/DDBJ whole genome shotgun (WGS) entry which is preliminary data.</text>
</comment>
<name>A0A523S441_UNCAE</name>
<dbReference type="PANTHER" id="PTHR47099">
    <property type="entry name" value="METHYLCOBAMIDE:COM METHYLTRANSFERASE MTBA"/>
    <property type="match status" value="1"/>
</dbReference>
<dbReference type="InterPro" id="IPR052024">
    <property type="entry name" value="Methanogen_methyltrans"/>
</dbReference>
<dbReference type="GO" id="GO:0006779">
    <property type="term" value="P:porphyrin-containing compound biosynthetic process"/>
    <property type="evidence" value="ECO:0007669"/>
    <property type="project" value="InterPro"/>
</dbReference>
<accession>A0A523S441</accession>
<evidence type="ECO:0000313" key="2">
    <source>
        <dbReference type="EMBL" id="TET12792.1"/>
    </source>
</evidence>
<dbReference type="Gene3D" id="3.20.20.210">
    <property type="match status" value="1"/>
</dbReference>
<gene>
    <name evidence="2" type="ORF">E3J84_01000</name>
</gene>
<sequence length="398" mass="45944">MTSRERVLLALNHKEADRVSIYDAPWIPTLKRWHDEGFPSGISAAEYFDYDIVRFSADTSPRFPIEIVEESEEYIVITTPFGGLRREHKDYSTTPQILDYPCKSPRDWPKIKERLVAEWSRVDWQGEWEVDLTGSKVTLRKGKCSDRTVPTTGGRPDWGRGLRRCREAHDEGKFICYTAAVGYDKIQNYVATERLLMAVATEPEWVRDMYETDAKLVVEMYRIMKERGFEFDGAWLSCDLGYRNGLFFSPYHFKEQLRPTFKYLFDYFKDDGLPVILHSDGYVQDLVPYFIADGLTCLQPLETKAGMDLLELKKNFGHKLAFMGGIDVRSMADLNPSIIEDEIKKKLLFAKKGGGYIYCCDADSVPENVSFDRYCQVIELVKKYGSYRGILGGRFKPI</sequence>
<organism evidence="2 3">
    <name type="scientific">Aerophobetes bacterium</name>
    <dbReference type="NCBI Taxonomy" id="2030807"/>
    <lineage>
        <taxon>Bacteria</taxon>
        <taxon>Candidatus Aerophobota</taxon>
    </lineage>
</organism>
<dbReference type="Pfam" id="PF01208">
    <property type="entry name" value="URO-D"/>
    <property type="match status" value="1"/>
</dbReference>
<protein>
    <recommendedName>
        <fullName evidence="1">Uroporphyrinogen decarboxylase (URO-D) domain-containing protein</fullName>
    </recommendedName>
</protein>
<evidence type="ECO:0000313" key="3">
    <source>
        <dbReference type="Proteomes" id="UP000316360"/>
    </source>
</evidence>